<evidence type="ECO:0000259" key="4">
    <source>
        <dbReference type="SMART" id="SM00737"/>
    </source>
</evidence>
<dbReference type="EMBL" id="ALBS01000192">
    <property type="protein sequence ID" value="EJT48753.1"/>
    <property type="molecule type" value="Genomic_DNA"/>
</dbReference>
<feature type="domain" description="MD-2-related lipid-recognition" evidence="4">
    <location>
        <begin position="53"/>
        <end position="217"/>
    </location>
</feature>
<proteinExistence type="predicted"/>
<dbReference type="Pfam" id="PF02221">
    <property type="entry name" value="E1_DerP2_DerF2"/>
    <property type="match status" value="1"/>
</dbReference>
<evidence type="ECO:0000313" key="6">
    <source>
        <dbReference type="Proteomes" id="UP000002748"/>
    </source>
</evidence>
<dbReference type="RefSeq" id="XP_014180639.1">
    <property type="nucleotide sequence ID" value="XM_014325164.1"/>
</dbReference>
<evidence type="ECO:0000256" key="1">
    <source>
        <dbReference type="ARBA" id="ARBA00022729"/>
    </source>
</evidence>
<sequence length="226" mass="24807">MRIAALALLPLLAVPAAADLAQDAFQWAADIIDGNSAPAPKSDDVHIMNGWKYSDCGLPTDAITLESIELSPDPPQAGKNLTVTVRGRANEKIEEGAYADVTVKLGLIKLIQKRFDVCEEAAPSRRATTPSSRRSPSPRRSPRQVSIILRVTRRSSYRGRNSGPRRERHSSTVEIAFRVSHLADFFGGRANVSAKFVVNVRGYTADDDDMVCLDLAVDFTNPDKFW</sequence>
<name>J5QRN6_TRIAS</name>
<dbReference type="OrthoDB" id="6409159at2759"/>
<dbReference type="InterPro" id="IPR036846">
    <property type="entry name" value="GM2-AP_sf"/>
</dbReference>
<dbReference type="Proteomes" id="UP000002748">
    <property type="component" value="Unassembled WGS sequence"/>
</dbReference>
<reference evidence="5 6" key="1">
    <citation type="journal article" date="2012" name="Eukaryot. Cell">
        <title>Draft genome sequence of CBS 2479, the standard type strain of Trichosporon asahii.</title>
        <authorList>
            <person name="Yang R.Y."/>
            <person name="Li H.T."/>
            <person name="Zhu H."/>
            <person name="Zhou G.P."/>
            <person name="Wang M."/>
            <person name="Wang L."/>
        </authorList>
    </citation>
    <scope>NUCLEOTIDE SEQUENCE [LARGE SCALE GENOMIC DNA]</scope>
    <source>
        <strain evidence="6">ATCC 90039 / CBS 2479 / JCM 2466 / KCTC 7840 / NCYC 2677 / UAMH 7654</strain>
    </source>
</reference>
<keyword evidence="1 3" id="KW-0732">Signal</keyword>
<dbReference type="HOGENOM" id="CLU_097982_3_0_1"/>
<evidence type="ECO:0000256" key="3">
    <source>
        <dbReference type="SAM" id="SignalP"/>
    </source>
</evidence>
<dbReference type="AlphaFoldDB" id="J5QRN6"/>
<dbReference type="InterPro" id="IPR003172">
    <property type="entry name" value="ML_dom"/>
</dbReference>
<protein>
    <recommendedName>
        <fullName evidence="4">MD-2-related lipid-recognition domain-containing protein</fullName>
    </recommendedName>
</protein>
<evidence type="ECO:0000313" key="5">
    <source>
        <dbReference type="EMBL" id="EJT48753.1"/>
    </source>
</evidence>
<gene>
    <name evidence="5" type="ORF">A1Q1_02219</name>
</gene>
<comment type="caution">
    <text evidence="5">The sequence shown here is derived from an EMBL/GenBank/DDBJ whole genome shotgun (WGS) entry which is preliminary data.</text>
</comment>
<dbReference type="GeneID" id="25985733"/>
<evidence type="ECO:0000256" key="2">
    <source>
        <dbReference type="SAM" id="MobiDB-lite"/>
    </source>
</evidence>
<dbReference type="SMART" id="SM00737">
    <property type="entry name" value="ML"/>
    <property type="match status" value="1"/>
</dbReference>
<organism evidence="5 6">
    <name type="scientific">Trichosporon asahii var. asahii (strain ATCC 90039 / CBS 2479 / JCM 2466 / KCTC 7840 / NBRC 103889/ NCYC 2677 / UAMH 7654)</name>
    <name type="common">Yeast</name>
    <dbReference type="NCBI Taxonomy" id="1186058"/>
    <lineage>
        <taxon>Eukaryota</taxon>
        <taxon>Fungi</taxon>
        <taxon>Dikarya</taxon>
        <taxon>Basidiomycota</taxon>
        <taxon>Agaricomycotina</taxon>
        <taxon>Tremellomycetes</taxon>
        <taxon>Trichosporonales</taxon>
        <taxon>Trichosporonaceae</taxon>
        <taxon>Trichosporon</taxon>
    </lineage>
</organism>
<feature type="signal peptide" evidence="3">
    <location>
        <begin position="1"/>
        <end position="18"/>
    </location>
</feature>
<feature type="chain" id="PRO_5003784535" description="MD-2-related lipid-recognition domain-containing protein" evidence="3">
    <location>
        <begin position="19"/>
        <end position="226"/>
    </location>
</feature>
<dbReference type="Gene3D" id="2.70.220.10">
    <property type="entry name" value="Ganglioside GM2 activator"/>
    <property type="match status" value="1"/>
</dbReference>
<dbReference type="KEGG" id="tasa:A1Q1_02219"/>
<dbReference type="FunFam" id="2.70.220.10:FF:000002">
    <property type="entry name" value="Phosphatidylglycerol/phosphatidylinositol transfer protein"/>
    <property type="match status" value="1"/>
</dbReference>
<dbReference type="VEuPathDB" id="FungiDB:A1Q1_02219"/>
<feature type="compositionally biased region" description="Low complexity" evidence="2">
    <location>
        <begin position="124"/>
        <end position="135"/>
    </location>
</feature>
<accession>J5QRN6</accession>
<feature type="region of interest" description="Disordered" evidence="2">
    <location>
        <begin position="121"/>
        <end position="143"/>
    </location>
</feature>